<dbReference type="InParanoid" id="A0A2P5BXB9"/>
<organism evidence="1 2">
    <name type="scientific">Trema orientale</name>
    <name type="common">Charcoal tree</name>
    <name type="synonym">Celtis orientalis</name>
    <dbReference type="NCBI Taxonomy" id="63057"/>
    <lineage>
        <taxon>Eukaryota</taxon>
        <taxon>Viridiplantae</taxon>
        <taxon>Streptophyta</taxon>
        <taxon>Embryophyta</taxon>
        <taxon>Tracheophyta</taxon>
        <taxon>Spermatophyta</taxon>
        <taxon>Magnoliopsida</taxon>
        <taxon>eudicotyledons</taxon>
        <taxon>Gunneridae</taxon>
        <taxon>Pentapetalae</taxon>
        <taxon>rosids</taxon>
        <taxon>fabids</taxon>
        <taxon>Rosales</taxon>
        <taxon>Cannabaceae</taxon>
        <taxon>Trema</taxon>
    </lineage>
</organism>
<keyword evidence="2" id="KW-1185">Reference proteome</keyword>
<evidence type="ECO:0000313" key="1">
    <source>
        <dbReference type="EMBL" id="PON53432.1"/>
    </source>
</evidence>
<comment type="caution">
    <text evidence="1">The sequence shown here is derived from an EMBL/GenBank/DDBJ whole genome shotgun (WGS) entry which is preliminary data.</text>
</comment>
<dbReference type="EMBL" id="JXTC01000444">
    <property type="protein sequence ID" value="PON53432.1"/>
    <property type="molecule type" value="Genomic_DNA"/>
</dbReference>
<reference evidence="2" key="1">
    <citation type="submission" date="2016-06" db="EMBL/GenBank/DDBJ databases">
        <title>Parallel loss of symbiosis genes in relatives of nitrogen-fixing non-legume Parasponia.</title>
        <authorList>
            <person name="Van Velzen R."/>
            <person name="Holmer R."/>
            <person name="Bu F."/>
            <person name="Rutten L."/>
            <person name="Van Zeijl A."/>
            <person name="Liu W."/>
            <person name="Santuari L."/>
            <person name="Cao Q."/>
            <person name="Sharma T."/>
            <person name="Shen D."/>
            <person name="Roswanjaya Y."/>
            <person name="Wardhani T."/>
            <person name="Kalhor M.S."/>
            <person name="Jansen J."/>
            <person name="Van den Hoogen J."/>
            <person name="Gungor B."/>
            <person name="Hartog M."/>
            <person name="Hontelez J."/>
            <person name="Verver J."/>
            <person name="Yang W.-C."/>
            <person name="Schijlen E."/>
            <person name="Repin R."/>
            <person name="Schilthuizen M."/>
            <person name="Schranz E."/>
            <person name="Heidstra R."/>
            <person name="Miyata K."/>
            <person name="Fedorova E."/>
            <person name="Kohlen W."/>
            <person name="Bisseling T."/>
            <person name="Smit S."/>
            <person name="Geurts R."/>
        </authorList>
    </citation>
    <scope>NUCLEOTIDE SEQUENCE [LARGE SCALE GENOMIC DNA]</scope>
    <source>
        <strain evidence="2">cv. RG33-2</strain>
    </source>
</reference>
<name>A0A2P5BXB9_TREOI</name>
<sequence length="60" mass="6875">TKDPPFNLPPSDYAYDPNRRLGFKQVAQFMAEPVLLNNCLSLCLEPIRTDRLVYTFPNSS</sequence>
<accession>A0A2P5BXB9</accession>
<dbReference type="Proteomes" id="UP000237000">
    <property type="component" value="Unassembled WGS sequence"/>
</dbReference>
<evidence type="ECO:0000313" key="2">
    <source>
        <dbReference type="Proteomes" id="UP000237000"/>
    </source>
</evidence>
<protein>
    <submittedName>
        <fullName evidence="1">Uncharacterized protein</fullName>
    </submittedName>
</protein>
<dbReference type="AlphaFoldDB" id="A0A2P5BXB9"/>
<proteinExistence type="predicted"/>
<dbReference type="OrthoDB" id="10480684at2759"/>
<gene>
    <name evidence="1" type="ORF">TorRG33x02_305480</name>
</gene>
<feature type="non-terminal residue" evidence="1">
    <location>
        <position position="1"/>
    </location>
</feature>